<evidence type="ECO:0000256" key="1">
    <source>
        <dbReference type="ARBA" id="ARBA00022741"/>
    </source>
</evidence>
<reference evidence="4" key="1">
    <citation type="journal article" date="2014" name="Front. Microbiol.">
        <title>High frequency of phylogenetically diverse reductive dehalogenase-homologous genes in deep subseafloor sedimentary metagenomes.</title>
        <authorList>
            <person name="Kawai M."/>
            <person name="Futagami T."/>
            <person name="Toyoda A."/>
            <person name="Takaki Y."/>
            <person name="Nishi S."/>
            <person name="Hori S."/>
            <person name="Arai W."/>
            <person name="Tsubouchi T."/>
            <person name="Morono Y."/>
            <person name="Uchiyama I."/>
            <person name="Ito T."/>
            <person name="Fujiyama A."/>
            <person name="Inagaki F."/>
            <person name="Takami H."/>
        </authorList>
    </citation>
    <scope>NUCLEOTIDE SEQUENCE</scope>
    <source>
        <strain evidence="4">Expedition CK06-06</strain>
    </source>
</reference>
<evidence type="ECO:0000256" key="3">
    <source>
        <dbReference type="SAM" id="Phobius"/>
    </source>
</evidence>
<keyword evidence="2" id="KW-0067">ATP-binding</keyword>
<feature type="transmembrane region" description="Helical" evidence="3">
    <location>
        <begin position="38"/>
        <end position="57"/>
    </location>
</feature>
<dbReference type="PANTHER" id="PTHR16305">
    <property type="entry name" value="TESTICULAR SOLUBLE ADENYLYL CYCLASE"/>
    <property type="match status" value="1"/>
</dbReference>
<feature type="non-terminal residue" evidence="4">
    <location>
        <position position="233"/>
    </location>
</feature>
<accession>X0YX31</accession>
<keyword evidence="3" id="KW-0472">Membrane</keyword>
<dbReference type="PANTHER" id="PTHR16305:SF28">
    <property type="entry name" value="GUANYLATE CYCLASE DOMAIN-CONTAINING PROTEIN"/>
    <property type="match status" value="1"/>
</dbReference>
<dbReference type="GO" id="GO:0005737">
    <property type="term" value="C:cytoplasm"/>
    <property type="evidence" value="ECO:0007669"/>
    <property type="project" value="TreeGrafter"/>
</dbReference>
<protein>
    <recommendedName>
        <fullName evidence="5">Orc1-like AAA ATPase domain-containing protein</fullName>
    </recommendedName>
</protein>
<evidence type="ECO:0000256" key="2">
    <source>
        <dbReference type="ARBA" id="ARBA00022840"/>
    </source>
</evidence>
<dbReference type="EMBL" id="BARS01052061">
    <property type="protein sequence ID" value="GAG51117.1"/>
    <property type="molecule type" value="Genomic_DNA"/>
</dbReference>
<evidence type="ECO:0000313" key="4">
    <source>
        <dbReference type="EMBL" id="GAG51117.1"/>
    </source>
</evidence>
<feature type="non-terminal residue" evidence="4">
    <location>
        <position position="1"/>
    </location>
</feature>
<name>X0YX31_9ZZZZ</name>
<dbReference type="AlphaFoldDB" id="X0YX31"/>
<gene>
    <name evidence="4" type="ORF">S01H1_77460</name>
</gene>
<evidence type="ECO:0008006" key="5">
    <source>
        <dbReference type="Google" id="ProtNLM"/>
    </source>
</evidence>
<dbReference type="GO" id="GO:0004016">
    <property type="term" value="F:adenylate cyclase activity"/>
    <property type="evidence" value="ECO:0007669"/>
    <property type="project" value="TreeGrafter"/>
</dbReference>
<keyword evidence="3" id="KW-0812">Transmembrane</keyword>
<sequence length="233" mass="27125">REKTFEAIRDLLIRESQDRPLILVVEDLHWIDKTSEEFLTYLIGWLANACILLVLLYRPEYTHHWGSKSYYSQIGVDQLSTMTSAELVKSILEEGEVVPELKELILNRAAGNPLFMEEFTHTLLENGSIQKKDHQYVLTTKASDIQVPDTIQGIIAARMDRLEENLKRTMQVASVIGRDFAFRILNTITGMREELKYYLFNLQGLEFIYEKSLFPELEYIFRHALTQEVAYNS</sequence>
<comment type="caution">
    <text evidence="4">The sequence shown here is derived from an EMBL/GenBank/DDBJ whole genome shotgun (WGS) entry which is preliminary data.</text>
</comment>
<proteinExistence type="predicted"/>
<keyword evidence="3" id="KW-1133">Transmembrane helix</keyword>
<dbReference type="GO" id="GO:0005524">
    <property type="term" value="F:ATP binding"/>
    <property type="evidence" value="ECO:0007669"/>
    <property type="project" value="UniProtKB-KW"/>
</dbReference>
<keyword evidence="1" id="KW-0547">Nucleotide-binding</keyword>
<organism evidence="4">
    <name type="scientific">marine sediment metagenome</name>
    <dbReference type="NCBI Taxonomy" id="412755"/>
    <lineage>
        <taxon>unclassified sequences</taxon>
        <taxon>metagenomes</taxon>
        <taxon>ecological metagenomes</taxon>
    </lineage>
</organism>